<dbReference type="Pfam" id="PF07841">
    <property type="entry name" value="DM4_12"/>
    <property type="match status" value="1"/>
</dbReference>
<proteinExistence type="predicted"/>
<reference evidence="1" key="1">
    <citation type="submission" date="2020-08" db="EMBL/GenBank/DDBJ databases">
        <title>Genome sequencing and assembly of the red palm weevil Rhynchophorus ferrugineus.</title>
        <authorList>
            <person name="Dias G.B."/>
            <person name="Bergman C.M."/>
            <person name="Manee M."/>
        </authorList>
    </citation>
    <scope>NUCLEOTIDE SEQUENCE</scope>
    <source>
        <strain evidence="1">AA-2017</strain>
        <tissue evidence="1">Whole larva</tissue>
    </source>
</reference>
<dbReference type="Proteomes" id="UP000625711">
    <property type="component" value="Unassembled WGS sequence"/>
</dbReference>
<keyword evidence="2" id="KW-1185">Reference proteome</keyword>
<sequence>MSNDISNLKIRDTSREFLSRQKRWLVWKEGVNWVSVIFGIGIPVEVQYQSITLGMVLKAYYQLPNNSSYYTNPTIDYERKKRSPTRWMIYEMIEKYLEKNKYGDGKACLLKAICELAAVPLEERSGLLAEIVHSILTPSSTDDAIEENDNNIYHAAEKLGKTERNCDQLFPECATGLIQQFSRFMDVSKYMY</sequence>
<dbReference type="OrthoDB" id="8186940at2759"/>
<dbReference type="PANTHER" id="PTHR21398:SF21">
    <property type="entry name" value="AGAP004005-PA"/>
    <property type="match status" value="1"/>
</dbReference>
<comment type="caution">
    <text evidence="1">The sequence shown here is derived from an EMBL/GenBank/DDBJ whole genome shotgun (WGS) entry which is preliminary data.</text>
</comment>
<evidence type="ECO:0000313" key="2">
    <source>
        <dbReference type="Proteomes" id="UP000625711"/>
    </source>
</evidence>
<dbReference type="AlphaFoldDB" id="A0A834IH52"/>
<accession>A0A834IH52</accession>
<dbReference type="SMART" id="SM00718">
    <property type="entry name" value="DM4_12"/>
    <property type="match status" value="1"/>
</dbReference>
<dbReference type="PANTHER" id="PTHR21398">
    <property type="entry name" value="AGAP007094-PA"/>
    <property type="match status" value="1"/>
</dbReference>
<protein>
    <submittedName>
        <fullName evidence="1">Uncharacterized protein</fullName>
    </submittedName>
</protein>
<dbReference type="EMBL" id="JAACXV010000278">
    <property type="protein sequence ID" value="KAF7280670.1"/>
    <property type="molecule type" value="Genomic_DNA"/>
</dbReference>
<organism evidence="1 2">
    <name type="scientific">Rhynchophorus ferrugineus</name>
    <name type="common">Red palm weevil</name>
    <name type="synonym">Curculio ferrugineus</name>
    <dbReference type="NCBI Taxonomy" id="354439"/>
    <lineage>
        <taxon>Eukaryota</taxon>
        <taxon>Metazoa</taxon>
        <taxon>Ecdysozoa</taxon>
        <taxon>Arthropoda</taxon>
        <taxon>Hexapoda</taxon>
        <taxon>Insecta</taxon>
        <taxon>Pterygota</taxon>
        <taxon>Neoptera</taxon>
        <taxon>Endopterygota</taxon>
        <taxon>Coleoptera</taxon>
        <taxon>Polyphaga</taxon>
        <taxon>Cucujiformia</taxon>
        <taxon>Curculionidae</taxon>
        <taxon>Dryophthorinae</taxon>
        <taxon>Rhynchophorus</taxon>
    </lineage>
</organism>
<evidence type="ECO:0000313" key="1">
    <source>
        <dbReference type="EMBL" id="KAF7280670.1"/>
    </source>
</evidence>
<name>A0A834IH52_RHYFE</name>
<dbReference type="InterPro" id="IPR006631">
    <property type="entry name" value="DM4_12"/>
</dbReference>
<gene>
    <name evidence="1" type="ORF">GWI33_005636</name>
</gene>